<protein>
    <submittedName>
        <fullName evidence="1">Uncharacterized protein</fullName>
    </submittedName>
</protein>
<dbReference type="PANTHER" id="PTHR30255">
    <property type="entry name" value="SINGLE-STRANDED-DNA-SPECIFIC EXONUCLEASE RECJ"/>
    <property type="match status" value="1"/>
</dbReference>
<evidence type="ECO:0000313" key="1">
    <source>
        <dbReference type="EMBL" id="WIC39627.1"/>
    </source>
</evidence>
<accession>A0AAF0RXF6</accession>
<organism evidence="1 2">
    <name type="scientific">Phage Phass-1</name>
    <dbReference type="NCBI Taxonomy" id="3043662"/>
    <lineage>
        <taxon>Viruses</taxon>
        <taxon>Duplodnaviria</taxon>
        <taxon>Heunggongvirae</taxon>
        <taxon>Uroviricota</taxon>
        <taxon>Caudoviricetes</taxon>
        <taxon>Caudoviricetes code 15 clade</taxon>
    </lineage>
</organism>
<evidence type="ECO:0000313" key="2">
    <source>
        <dbReference type="Proteomes" id="UP001237988"/>
    </source>
</evidence>
<dbReference type="Proteomes" id="UP001237988">
    <property type="component" value="Segment"/>
</dbReference>
<proteinExistence type="predicted"/>
<dbReference type="PANTHER" id="PTHR30255:SF2">
    <property type="entry name" value="SINGLE-STRANDED-DNA-SPECIFIC EXONUCLEASE RECJ"/>
    <property type="match status" value="1"/>
</dbReference>
<dbReference type="InterPro" id="IPR051673">
    <property type="entry name" value="SSDNA_exonuclease_RecJ"/>
</dbReference>
<name>A0AAF0RXF6_9CAUD</name>
<dbReference type="InterPro" id="IPR038763">
    <property type="entry name" value="DHH_sf"/>
</dbReference>
<sequence length="169" mass="18950">MTLIHDLVSEEKLYEKKVILLAIDDFDKEWRALTGLVAGSMADYYQRPCILTFLGDDGAYYGSLRCPNNMPAFEHFKDDCNASKLIKYASGHQQAAGIAFEADAVKALEKYFEQKYADVDTSTAYMVDFIVNAEDPELPDIIAELADYSNYWGQGIKEPLIAITNVKIA</sequence>
<dbReference type="SUPFAM" id="SSF64182">
    <property type="entry name" value="DHH phosphoesterases"/>
    <property type="match status" value="1"/>
</dbReference>
<reference evidence="1" key="1">
    <citation type="submission" date="2023-04" db="EMBL/GenBank/DDBJ databases">
        <title>Bacteriophage Phass-1 Discovered in the Human Gut Virome - the Founding Member of the Proposed New Family Phassviridae.</title>
        <authorList>
            <person name="Tikunov A.Y."/>
            <person name="Morozova V.V."/>
            <person name="Chechushkov A.V."/>
            <person name="Tikunova N.V."/>
        </authorList>
    </citation>
    <scope>NUCLEOTIDE SEQUENCE</scope>
</reference>
<dbReference type="Gene3D" id="3.10.310.30">
    <property type="match status" value="1"/>
</dbReference>
<dbReference type="EMBL" id="OQ749652">
    <property type="protein sequence ID" value="WIC39627.1"/>
    <property type="molecule type" value="Genomic_DNA"/>
</dbReference>